<gene>
    <name evidence="1" type="ORF">F7P80_12135</name>
</gene>
<dbReference type="RefSeq" id="WP_151045024.1">
    <property type="nucleotide sequence ID" value="NZ_CATYED010000010.1"/>
</dbReference>
<comment type="caution">
    <text evidence="1">The sequence shown here is derived from an EMBL/GenBank/DDBJ whole genome shotgun (WGS) entry which is preliminary data.</text>
</comment>
<protein>
    <submittedName>
        <fullName evidence="1">Uncharacterized protein</fullName>
    </submittedName>
</protein>
<sequence>MAYNEFTTFGEICSLSAKVLEENDVFILGKRKLAHIFLCELLELNRNSTYTELEEAYKACSPGDKAPENSEEFWTFVEKQYLRLKEEPKEKFFEICVRVNKDLVALAENLSYINKEIVILEEKKRTNGRLTADERYYRNQLEYFRNKNCVAKDEIIDFMTHKIKKYAISTAHVQNSFIALASSLFENNPYPFGRRSIFAHSDPYDVRSLDTYSNKFLDLPISDYYEIVIECRSSPENFKQYAIDYINGVHGQLPTVKEKLLKLIKKSHILFNRKNVIETMLRHFETKDYISFVSMAPLQIEGIFADICREIGVSESQLDISSLNDKLQHIDGKMQSFLFFEYYSFKFPVLRNLVAHGGLVDGELEDTAIHLMLDLLPVCELAISEDLPIANALNVLEEASNGTPEQLVKWLDLRKSIAIPDFYGVQDSITKAEAHYSSQSFWDFLEAKLRMVQSVDAIRSSDPLKVAGKIKAAGLAHDKAEKFLRSAVSVAKTAIKQRDEQYDSLINR</sequence>
<accession>A0A6A1R0Q1</accession>
<reference evidence="1" key="1">
    <citation type="submission" date="2019-09" db="EMBL/GenBank/DDBJ databases">
        <title>Draft genome sequences of 48 bacterial type strains from the CCUG.</title>
        <authorList>
            <person name="Tunovic T."/>
            <person name="Pineiro-Iglesias B."/>
            <person name="Unosson C."/>
            <person name="Inganas E."/>
            <person name="Ohlen M."/>
            <person name="Cardew S."/>
            <person name="Jensie-Markopoulos S."/>
            <person name="Salva-Serra F."/>
            <person name="Jaen-Luchoro D."/>
            <person name="Karlsson R."/>
            <person name="Svensson-Stadler L."/>
            <person name="Chun J."/>
            <person name="Moore E."/>
        </authorList>
    </citation>
    <scope>NUCLEOTIDE SEQUENCE</scope>
    <source>
        <strain evidence="1">CCUG 15333</strain>
    </source>
</reference>
<evidence type="ECO:0000313" key="1">
    <source>
        <dbReference type="EMBL" id="KAB0585876.1"/>
    </source>
</evidence>
<dbReference type="EMBL" id="VZOT01000009">
    <property type="protein sequence ID" value="KAB0585876.1"/>
    <property type="molecule type" value="Genomic_DNA"/>
</dbReference>
<name>A0A6A1R0Q1_9BURK</name>
<proteinExistence type="predicted"/>
<organism evidence="1">
    <name type="scientific">Comamonas kerstersii</name>
    <dbReference type="NCBI Taxonomy" id="225992"/>
    <lineage>
        <taxon>Bacteria</taxon>
        <taxon>Pseudomonadati</taxon>
        <taxon>Pseudomonadota</taxon>
        <taxon>Betaproteobacteria</taxon>
        <taxon>Burkholderiales</taxon>
        <taxon>Comamonadaceae</taxon>
        <taxon>Comamonas</taxon>
    </lineage>
</organism>
<dbReference type="AlphaFoldDB" id="A0A6A1R0Q1"/>